<evidence type="ECO:0000256" key="1">
    <source>
        <dbReference type="SAM" id="Phobius"/>
    </source>
</evidence>
<name>A0A3B1DTX0_9ZZZZ</name>
<keyword evidence="1" id="KW-1133">Transmembrane helix</keyword>
<dbReference type="EMBL" id="UOGL01000225">
    <property type="protein sequence ID" value="VAX38580.1"/>
    <property type="molecule type" value="Genomic_DNA"/>
</dbReference>
<dbReference type="PANTHER" id="PTHR19328:SF75">
    <property type="entry name" value="ALDOSE SUGAR DEHYDROGENASE YLII"/>
    <property type="match status" value="1"/>
</dbReference>
<dbReference type="Pfam" id="PF07995">
    <property type="entry name" value="GSDH"/>
    <property type="match status" value="1"/>
</dbReference>
<feature type="domain" description="3-keto-alpha-glucoside-1,2-lyase/3-keto-2-hydroxy-glucal hydratase" evidence="2">
    <location>
        <begin position="75"/>
        <end position="265"/>
    </location>
</feature>
<reference evidence="4" key="1">
    <citation type="submission" date="2018-06" db="EMBL/GenBank/DDBJ databases">
        <authorList>
            <person name="Zhirakovskaya E."/>
        </authorList>
    </citation>
    <scope>NUCLEOTIDE SEQUENCE</scope>
</reference>
<evidence type="ECO:0008006" key="5">
    <source>
        <dbReference type="Google" id="ProtNLM"/>
    </source>
</evidence>
<organism evidence="4">
    <name type="scientific">hydrothermal vent metagenome</name>
    <dbReference type="NCBI Taxonomy" id="652676"/>
    <lineage>
        <taxon>unclassified sequences</taxon>
        <taxon>metagenomes</taxon>
        <taxon>ecological metagenomes</taxon>
    </lineage>
</organism>
<dbReference type="GO" id="GO:0016787">
    <property type="term" value="F:hydrolase activity"/>
    <property type="evidence" value="ECO:0007669"/>
    <property type="project" value="InterPro"/>
</dbReference>
<dbReference type="InterPro" id="IPR011041">
    <property type="entry name" value="Quinoprot_gluc/sorb_DH_b-prop"/>
</dbReference>
<dbReference type="Gene3D" id="2.60.120.560">
    <property type="entry name" value="Exo-inulinase, domain 1"/>
    <property type="match status" value="1"/>
</dbReference>
<dbReference type="InterPro" id="IPR012938">
    <property type="entry name" value="Glc/Sorbosone_DH"/>
</dbReference>
<dbReference type="InterPro" id="IPR010496">
    <property type="entry name" value="AL/BT2_dom"/>
</dbReference>
<dbReference type="InterPro" id="IPR011042">
    <property type="entry name" value="6-blade_b-propeller_TolB-like"/>
</dbReference>
<dbReference type="AlphaFoldDB" id="A0A3B1DTX0"/>
<keyword evidence="1" id="KW-0472">Membrane</keyword>
<proteinExistence type="predicted"/>
<dbReference type="Pfam" id="PF06439">
    <property type="entry name" value="3keto-disac_hyd"/>
    <property type="match status" value="1"/>
</dbReference>
<feature type="transmembrane region" description="Helical" evidence="1">
    <location>
        <begin position="36"/>
        <end position="54"/>
    </location>
</feature>
<accession>A0A3B1DTX0</accession>
<gene>
    <name evidence="4" type="ORF">MNBD_PLANCTO02-2036</name>
</gene>
<feature type="domain" description="Glucose/Sorbosone dehydrogenase" evidence="3">
    <location>
        <begin position="311"/>
        <end position="657"/>
    </location>
</feature>
<evidence type="ECO:0000313" key="4">
    <source>
        <dbReference type="EMBL" id="VAX38580.1"/>
    </source>
</evidence>
<keyword evidence="1" id="KW-0812">Transmembrane</keyword>
<dbReference type="PANTHER" id="PTHR19328">
    <property type="entry name" value="HEDGEHOG-INTERACTING PROTEIN"/>
    <property type="match status" value="1"/>
</dbReference>
<evidence type="ECO:0000259" key="3">
    <source>
        <dbReference type="Pfam" id="PF07995"/>
    </source>
</evidence>
<dbReference type="SUPFAM" id="SSF50952">
    <property type="entry name" value="Soluble quinoprotein glucose dehydrogenase"/>
    <property type="match status" value="1"/>
</dbReference>
<dbReference type="Gene3D" id="2.120.10.30">
    <property type="entry name" value="TolB, C-terminal domain"/>
    <property type="match status" value="1"/>
</dbReference>
<protein>
    <recommendedName>
        <fullName evidence="5">Glucose/Sorbosone dehydrogenase domain-containing protein</fullName>
    </recommendedName>
</protein>
<evidence type="ECO:0000259" key="2">
    <source>
        <dbReference type="Pfam" id="PF06439"/>
    </source>
</evidence>
<sequence length="665" mass="75461">MISCQMPFILNFVKVDYKPLLINEEKSIWKNKMKSHLLRTVLFAIIAGAFFTIFCKTIRAEEKPNTLTAMEKKTGWKLLFDGKTTNGWRNYRKKGISKSWVVEGGALVRKNKGAGNIVTVEQYDSFELVLEYKISKGGNSGIMYHVTETENTPWKTGPEVQIQDNKEGHDPQKSGWLYQLYSSSIDATRPAEKWNQVRLRITPQSCEQSMNGVRYTRYVKGSKQWNAKVAKSKFAKYPNFGKPKKGYLCLQDHGDVVAFRNIKIRSFNPQHPIADPVDGVLPIQTKVAFPKMKWKGWSHEPESGKVIPMRPIVLTHANDGTNRIFIATQRGKIYVIDGNQNSTTSKLFLDLSGKVSYQRKKNEEGFLGLSFDKHYKKNGEFVVYYTAKSKEKTSMISKFRVSQNDPDKADVNSEEVLMRISQPYWNHNGGAVEFGPDGYLYIALGDGGAGNDPHGNGQNLSTLLGSILRIDVHPSSSTKKRNGKNYAIPKGNPFINTKGARPEIYAYGLRNPWRFSFDKKTGDLWAADVGQNLFEEIDIIVKGGNYGWSLRESAHLFGAKEAKKQTKLIDPIWEYDHTVGKSITGGYVYRGKRFPELVGAYVYADYVTGKIWALKYDIKKKKVLWNKTIQSPKLPIMSFGEDAQGEIYFMIESARGKGIYQLERK</sequence>